<keyword evidence="2" id="KW-1133">Transmembrane helix</keyword>
<name>S9S2N8_MAGFU</name>
<keyword evidence="2" id="KW-0812">Transmembrane</keyword>
<reference evidence="3 4" key="1">
    <citation type="submission" date="2013-04" db="EMBL/GenBank/DDBJ databases">
        <authorList>
            <person name="Kuznetsov B."/>
            <person name="Ivanovsky R."/>
        </authorList>
    </citation>
    <scope>NUCLEOTIDE SEQUENCE [LARGE SCALE GENOMIC DNA]</scope>
    <source>
        <strain evidence="3 4">MGU-K5</strain>
    </source>
</reference>
<proteinExistence type="predicted"/>
<gene>
    <name evidence="3" type="ORF">K678_17346</name>
</gene>
<evidence type="ECO:0000313" key="3">
    <source>
        <dbReference type="EMBL" id="EPY00197.1"/>
    </source>
</evidence>
<evidence type="ECO:0000256" key="2">
    <source>
        <dbReference type="SAM" id="Phobius"/>
    </source>
</evidence>
<dbReference type="OrthoDB" id="7353877at2"/>
<feature type="region of interest" description="Disordered" evidence="1">
    <location>
        <begin position="1"/>
        <end position="23"/>
    </location>
</feature>
<dbReference type="RefSeq" id="WP_021133742.1">
    <property type="nucleotide sequence ID" value="NZ_AQPH01000135.1"/>
</dbReference>
<dbReference type="eggNOG" id="ENOG503483M">
    <property type="taxonomic scope" value="Bacteria"/>
</dbReference>
<dbReference type="PATRIC" id="fig|1316936.3.peg.3428"/>
<keyword evidence="2" id="KW-0472">Membrane</keyword>
<sequence>MVGHPAHPAHPPHPPKAKPRPPKRKRALWIAVAGVVVVGIAVGTWFVLHSDAPRGLPSGAADIFFARMQQAAAGESIEASAFHGAIRTERKGGVTMVTAENVPPQLCVSVGWKLVRRGVLTINGITPMRVSAARLAELCNQGEGTATVLWVPRPPE</sequence>
<evidence type="ECO:0000256" key="1">
    <source>
        <dbReference type="SAM" id="MobiDB-lite"/>
    </source>
</evidence>
<evidence type="ECO:0000313" key="4">
    <source>
        <dbReference type="Proteomes" id="UP000015350"/>
    </source>
</evidence>
<feature type="transmembrane region" description="Helical" evidence="2">
    <location>
        <begin position="27"/>
        <end position="48"/>
    </location>
</feature>
<comment type="caution">
    <text evidence="3">The sequence shown here is derived from an EMBL/GenBank/DDBJ whole genome shotgun (WGS) entry which is preliminary data.</text>
</comment>
<feature type="compositionally biased region" description="Basic residues" evidence="1">
    <location>
        <begin position="13"/>
        <end position="23"/>
    </location>
</feature>
<accession>S9S2N8</accession>
<dbReference type="AlphaFoldDB" id="S9S2N8"/>
<protein>
    <submittedName>
        <fullName evidence="3">Uncharacterized protein</fullName>
    </submittedName>
</protein>
<dbReference type="Proteomes" id="UP000015350">
    <property type="component" value="Unassembled WGS sequence"/>
</dbReference>
<organism evidence="3 4">
    <name type="scientific">Magnetospirillum fulvum MGU-K5</name>
    <dbReference type="NCBI Taxonomy" id="1316936"/>
    <lineage>
        <taxon>Bacteria</taxon>
        <taxon>Pseudomonadati</taxon>
        <taxon>Pseudomonadota</taxon>
        <taxon>Alphaproteobacteria</taxon>
        <taxon>Rhodospirillales</taxon>
        <taxon>Rhodospirillaceae</taxon>
        <taxon>Magnetospirillum</taxon>
    </lineage>
</organism>
<dbReference type="EMBL" id="AQPH01000135">
    <property type="protein sequence ID" value="EPY00197.1"/>
    <property type="molecule type" value="Genomic_DNA"/>
</dbReference>